<dbReference type="InterPro" id="IPR033985">
    <property type="entry name" value="SusD-like_N"/>
</dbReference>
<keyword evidence="4" id="KW-0472">Membrane</keyword>
<dbReference type="SUPFAM" id="SSF48452">
    <property type="entry name" value="TPR-like"/>
    <property type="match status" value="1"/>
</dbReference>
<name>A0ABY6MJ21_9BACT</name>
<evidence type="ECO:0000259" key="7">
    <source>
        <dbReference type="Pfam" id="PF14322"/>
    </source>
</evidence>
<dbReference type="Pfam" id="PF14322">
    <property type="entry name" value="SusD-like_3"/>
    <property type="match status" value="1"/>
</dbReference>
<comment type="subcellular location">
    <subcellularLocation>
        <location evidence="1">Cell outer membrane</location>
    </subcellularLocation>
</comment>
<feature type="domain" description="RagB/SusD" evidence="6">
    <location>
        <begin position="335"/>
        <end position="406"/>
    </location>
</feature>
<reference evidence="8" key="1">
    <citation type="submission" date="2022-10" db="EMBL/GenBank/DDBJ databases">
        <title>Algoriphagus sp. a novel bacteria isolate from halophytes salicornia europaea.</title>
        <authorList>
            <person name="Peng Y."/>
            <person name="Jiang L."/>
            <person name="Lee J."/>
        </authorList>
    </citation>
    <scope>NUCLEOTIDE SEQUENCE</scope>
    <source>
        <strain evidence="8">TR-M5</strain>
    </source>
</reference>
<evidence type="ECO:0000256" key="4">
    <source>
        <dbReference type="ARBA" id="ARBA00023136"/>
    </source>
</evidence>
<dbReference type="RefSeq" id="WP_264809504.1">
    <property type="nucleotide sequence ID" value="NZ_CP110226.1"/>
</dbReference>
<protein>
    <submittedName>
        <fullName evidence="8">RagB/SusD family nutrient uptake outer membrane protein</fullName>
    </submittedName>
</protein>
<organism evidence="8 9">
    <name type="scientific">Algoriphagus halophytocola</name>
    <dbReference type="NCBI Taxonomy" id="2991499"/>
    <lineage>
        <taxon>Bacteria</taxon>
        <taxon>Pseudomonadati</taxon>
        <taxon>Bacteroidota</taxon>
        <taxon>Cytophagia</taxon>
        <taxon>Cytophagales</taxon>
        <taxon>Cyclobacteriaceae</taxon>
        <taxon>Algoriphagus</taxon>
    </lineage>
</organism>
<evidence type="ECO:0000259" key="6">
    <source>
        <dbReference type="Pfam" id="PF07980"/>
    </source>
</evidence>
<evidence type="ECO:0000256" key="2">
    <source>
        <dbReference type="ARBA" id="ARBA00006275"/>
    </source>
</evidence>
<evidence type="ECO:0000313" key="8">
    <source>
        <dbReference type="EMBL" id="UZD22979.1"/>
    </source>
</evidence>
<evidence type="ECO:0000313" key="9">
    <source>
        <dbReference type="Proteomes" id="UP001163156"/>
    </source>
</evidence>
<dbReference type="InterPro" id="IPR011990">
    <property type="entry name" value="TPR-like_helical_dom_sf"/>
</dbReference>
<feature type="domain" description="SusD-like N-terminal" evidence="7">
    <location>
        <begin position="21"/>
        <end position="224"/>
    </location>
</feature>
<dbReference type="Proteomes" id="UP001163156">
    <property type="component" value="Chromosome"/>
</dbReference>
<accession>A0ABY6MJ21</accession>
<keyword evidence="9" id="KW-1185">Reference proteome</keyword>
<evidence type="ECO:0000256" key="3">
    <source>
        <dbReference type="ARBA" id="ARBA00022729"/>
    </source>
</evidence>
<keyword evidence="3" id="KW-0732">Signal</keyword>
<dbReference type="InterPro" id="IPR012944">
    <property type="entry name" value="SusD_RagB_dom"/>
</dbReference>
<dbReference type="Pfam" id="PF07980">
    <property type="entry name" value="SusD_RagB"/>
    <property type="match status" value="1"/>
</dbReference>
<sequence length="449" mass="51143">MKNQLIAGALLSIWSLTGCDEFLDAKPQQSLVIPNTLNDFQALLDAEPRYMNMVGNLALLGSDEMVLGPNVLTRINPEEKAMYFWEKEIYTQSDMVNEWRTIYSMIYYANLVIDGVEDFEPRDEAERLRANELKGAAMFSRALGHFSLMQVFAAPYDPEQTSLPGIPLRTTADINLQTSLSSTAEVYALILEDLEFARTHMQDKAEMVTRASKWSAEALLSRVFMTMQEYEKVVKHAGIALSIGNELMDFNTLPVGGTYTFPRFNPEVIHHARLLNNRMTFNAEQFVHPDLYALYDSLDLRKTVLFDSARTEGYVNLVSRYTGDYFDFGGLAVDEVLLDHAEASLRIGNEKEALEDLNELLRHRYVSGEFTELNLSGEPLMRRILEERRKELLFRGIRWLDLRRLNQDPAYAVTLDRSYNGSEAVLPPEGDGYTVSIPPNEYTLNPNLD</sequence>
<proteinExistence type="inferred from homology"/>
<evidence type="ECO:0000256" key="1">
    <source>
        <dbReference type="ARBA" id="ARBA00004442"/>
    </source>
</evidence>
<dbReference type="PROSITE" id="PS51257">
    <property type="entry name" value="PROKAR_LIPOPROTEIN"/>
    <property type="match status" value="1"/>
</dbReference>
<dbReference type="Gene3D" id="1.25.40.390">
    <property type="match status" value="1"/>
</dbReference>
<dbReference type="EMBL" id="CP110226">
    <property type="protein sequence ID" value="UZD22979.1"/>
    <property type="molecule type" value="Genomic_DNA"/>
</dbReference>
<comment type="similarity">
    <text evidence="2">Belongs to the SusD family.</text>
</comment>
<keyword evidence="5" id="KW-0998">Cell outer membrane</keyword>
<evidence type="ECO:0000256" key="5">
    <source>
        <dbReference type="ARBA" id="ARBA00023237"/>
    </source>
</evidence>
<gene>
    <name evidence="8" type="ORF">OM944_00490</name>
</gene>